<organism evidence="2 3">
    <name type="scientific">Hibiscus sabdariffa</name>
    <name type="common">roselle</name>
    <dbReference type="NCBI Taxonomy" id="183260"/>
    <lineage>
        <taxon>Eukaryota</taxon>
        <taxon>Viridiplantae</taxon>
        <taxon>Streptophyta</taxon>
        <taxon>Embryophyta</taxon>
        <taxon>Tracheophyta</taxon>
        <taxon>Spermatophyta</taxon>
        <taxon>Magnoliopsida</taxon>
        <taxon>eudicotyledons</taxon>
        <taxon>Gunneridae</taxon>
        <taxon>Pentapetalae</taxon>
        <taxon>rosids</taxon>
        <taxon>malvids</taxon>
        <taxon>Malvales</taxon>
        <taxon>Malvaceae</taxon>
        <taxon>Malvoideae</taxon>
        <taxon>Hibiscus</taxon>
    </lineage>
</organism>
<dbReference type="InterPro" id="IPR053151">
    <property type="entry name" value="RNase_H-like"/>
</dbReference>
<dbReference type="InterPro" id="IPR044730">
    <property type="entry name" value="RNase_H-like_dom_plant"/>
</dbReference>
<dbReference type="Pfam" id="PF13456">
    <property type="entry name" value="RVT_3"/>
    <property type="match status" value="1"/>
</dbReference>
<name>A0ABR2EMT5_9ROSI</name>
<dbReference type="InterPro" id="IPR012337">
    <property type="entry name" value="RNaseH-like_sf"/>
</dbReference>
<dbReference type="InterPro" id="IPR036397">
    <property type="entry name" value="RNaseH_sf"/>
</dbReference>
<feature type="domain" description="RNase H type-1" evidence="1">
    <location>
        <begin position="4"/>
        <end position="80"/>
    </location>
</feature>
<keyword evidence="3" id="KW-1185">Reference proteome</keyword>
<evidence type="ECO:0000259" key="1">
    <source>
        <dbReference type="Pfam" id="PF13456"/>
    </source>
</evidence>
<gene>
    <name evidence="2" type="ORF">V6N12_035459</name>
</gene>
<dbReference type="PANTHER" id="PTHR47723:SF13">
    <property type="entry name" value="PUTATIVE-RELATED"/>
    <property type="match status" value="1"/>
</dbReference>
<dbReference type="Gene3D" id="3.30.420.10">
    <property type="entry name" value="Ribonuclease H-like superfamily/Ribonuclease H"/>
    <property type="match status" value="1"/>
</dbReference>
<dbReference type="SUPFAM" id="SSF53098">
    <property type="entry name" value="Ribonuclease H-like"/>
    <property type="match status" value="1"/>
</dbReference>
<proteinExistence type="predicted"/>
<dbReference type="InterPro" id="IPR002156">
    <property type="entry name" value="RNaseH_domain"/>
</dbReference>
<dbReference type="PANTHER" id="PTHR47723">
    <property type="entry name" value="OS05G0353850 PROTEIN"/>
    <property type="match status" value="1"/>
</dbReference>
<protein>
    <recommendedName>
        <fullName evidence="1">RNase H type-1 domain-containing protein</fullName>
    </recommendedName>
</protein>
<reference evidence="2 3" key="1">
    <citation type="journal article" date="2024" name="G3 (Bethesda)">
        <title>Genome assembly of Hibiscus sabdariffa L. provides insights into metabolisms of medicinal natural products.</title>
        <authorList>
            <person name="Kim T."/>
        </authorList>
    </citation>
    <scope>NUCLEOTIDE SEQUENCE [LARGE SCALE GENOMIC DNA]</scope>
    <source>
        <strain evidence="2">TK-2024</strain>
        <tissue evidence="2">Old leaves</tissue>
    </source>
</reference>
<evidence type="ECO:0000313" key="2">
    <source>
        <dbReference type="EMBL" id="KAK8563309.1"/>
    </source>
</evidence>
<dbReference type="EMBL" id="JBBPBM010000011">
    <property type="protein sequence ID" value="KAK8563309.1"/>
    <property type="molecule type" value="Genomic_DNA"/>
</dbReference>
<dbReference type="Proteomes" id="UP001472677">
    <property type="component" value="Unassembled WGS sequence"/>
</dbReference>
<accession>A0ABR2EMT5</accession>
<evidence type="ECO:0000313" key="3">
    <source>
        <dbReference type="Proteomes" id="UP001472677"/>
    </source>
</evidence>
<sequence length="119" mass="13644">MLELELWGVYEGLKFAMSLNVSSLVVESNCLDIIRMINNINDYVTSSTVIGHIKQLFEFQWQITFVHVFQEGNKVVDAITKLFYLDSLDFRVFLVALDEVLTLVHNDCNSIAAVCSWSY</sequence>
<dbReference type="CDD" id="cd06222">
    <property type="entry name" value="RNase_H_like"/>
    <property type="match status" value="1"/>
</dbReference>
<comment type="caution">
    <text evidence="2">The sequence shown here is derived from an EMBL/GenBank/DDBJ whole genome shotgun (WGS) entry which is preliminary data.</text>
</comment>